<protein>
    <submittedName>
        <fullName evidence="7">Threonine/homoserine/homoserine lactone efflux protein</fullName>
    </submittedName>
</protein>
<name>A0A1I7N3W8_9HYPH</name>
<dbReference type="Pfam" id="PF01810">
    <property type="entry name" value="LysE"/>
    <property type="match status" value="1"/>
</dbReference>
<feature type="transmembrane region" description="Helical" evidence="6">
    <location>
        <begin position="139"/>
        <end position="166"/>
    </location>
</feature>
<keyword evidence="8" id="KW-1185">Reference proteome</keyword>
<evidence type="ECO:0000256" key="4">
    <source>
        <dbReference type="ARBA" id="ARBA00022989"/>
    </source>
</evidence>
<evidence type="ECO:0000256" key="6">
    <source>
        <dbReference type="SAM" id="Phobius"/>
    </source>
</evidence>
<feature type="transmembrane region" description="Helical" evidence="6">
    <location>
        <begin position="42"/>
        <end position="61"/>
    </location>
</feature>
<evidence type="ECO:0000313" key="7">
    <source>
        <dbReference type="EMBL" id="SFV29342.1"/>
    </source>
</evidence>
<dbReference type="AlphaFoldDB" id="A0A1I7N3W8"/>
<reference evidence="8" key="1">
    <citation type="submission" date="2016-10" db="EMBL/GenBank/DDBJ databases">
        <authorList>
            <person name="Varghese N."/>
            <person name="Submissions S."/>
        </authorList>
    </citation>
    <scope>NUCLEOTIDE SEQUENCE [LARGE SCALE GENOMIC DNA]</scope>
    <source>
        <strain evidence="8">DSM 1565</strain>
    </source>
</reference>
<sequence length="201" mass="21782">MSQDLFLSFLTFAFVSSMTPGPNNMMLLTSGVNFGFARTRPHVLGVTIGFTIMFASVALGAGRIFTVFPTLYSVLRVVSIGYLLWLAWRIATAGTSNPVVTDKARPMTFFEAVLFQWVNPKGVMVALSVAANYISPANLWAGVALISAVCLTVSLISASTWAFFGTSLRPLLANPRQVRIFNVAMAVALVASLWPLVHEMI</sequence>
<dbReference type="GO" id="GO:0015171">
    <property type="term" value="F:amino acid transmembrane transporter activity"/>
    <property type="evidence" value="ECO:0007669"/>
    <property type="project" value="TreeGrafter"/>
</dbReference>
<evidence type="ECO:0000313" key="8">
    <source>
        <dbReference type="Proteomes" id="UP000199423"/>
    </source>
</evidence>
<proteinExistence type="predicted"/>
<organism evidence="7 8">
    <name type="scientific">Hyphomicrobium facile</name>
    <dbReference type="NCBI Taxonomy" id="51670"/>
    <lineage>
        <taxon>Bacteria</taxon>
        <taxon>Pseudomonadati</taxon>
        <taxon>Pseudomonadota</taxon>
        <taxon>Alphaproteobacteria</taxon>
        <taxon>Hyphomicrobiales</taxon>
        <taxon>Hyphomicrobiaceae</taxon>
        <taxon>Hyphomicrobium</taxon>
    </lineage>
</organism>
<keyword evidence="2" id="KW-1003">Cell membrane</keyword>
<evidence type="ECO:0000256" key="3">
    <source>
        <dbReference type="ARBA" id="ARBA00022692"/>
    </source>
</evidence>
<dbReference type="GO" id="GO:0033228">
    <property type="term" value="P:cysteine export across plasma membrane"/>
    <property type="evidence" value="ECO:0007669"/>
    <property type="project" value="TreeGrafter"/>
</dbReference>
<dbReference type="PANTHER" id="PTHR30086:SF20">
    <property type="entry name" value="ARGININE EXPORTER PROTEIN ARGO-RELATED"/>
    <property type="match status" value="1"/>
</dbReference>
<keyword evidence="3 6" id="KW-0812">Transmembrane</keyword>
<keyword evidence="5 6" id="KW-0472">Membrane</keyword>
<comment type="subcellular location">
    <subcellularLocation>
        <location evidence="1">Cell membrane</location>
        <topology evidence="1">Multi-pass membrane protein</topology>
    </subcellularLocation>
</comment>
<evidence type="ECO:0000256" key="2">
    <source>
        <dbReference type="ARBA" id="ARBA00022475"/>
    </source>
</evidence>
<dbReference type="GO" id="GO:0005886">
    <property type="term" value="C:plasma membrane"/>
    <property type="evidence" value="ECO:0007669"/>
    <property type="project" value="UniProtKB-SubCell"/>
</dbReference>
<dbReference type="InterPro" id="IPR001123">
    <property type="entry name" value="LeuE-type"/>
</dbReference>
<dbReference type="EMBL" id="FPCH01000001">
    <property type="protein sequence ID" value="SFV29342.1"/>
    <property type="molecule type" value="Genomic_DNA"/>
</dbReference>
<evidence type="ECO:0000256" key="1">
    <source>
        <dbReference type="ARBA" id="ARBA00004651"/>
    </source>
</evidence>
<evidence type="ECO:0000256" key="5">
    <source>
        <dbReference type="ARBA" id="ARBA00023136"/>
    </source>
</evidence>
<dbReference type="PANTHER" id="PTHR30086">
    <property type="entry name" value="ARGININE EXPORTER PROTEIN ARGO"/>
    <property type="match status" value="1"/>
</dbReference>
<dbReference type="STRING" id="51670.SAMN04488557_1228"/>
<feature type="transmembrane region" description="Helical" evidence="6">
    <location>
        <begin position="178"/>
        <end position="197"/>
    </location>
</feature>
<dbReference type="RefSeq" id="WP_210186950.1">
    <property type="nucleotide sequence ID" value="NZ_FPCH01000001.1"/>
</dbReference>
<feature type="transmembrane region" description="Helical" evidence="6">
    <location>
        <begin position="73"/>
        <end position="91"/>
    </location>
</feature>
<gene>
    <name evidence="7" type="ORF">SAMN04488557_1228</name>
</gene>
<accession>A0A1I7N3W8</accession>
<dbReference type="Proteomes" id="UP000199423">
    <property type="component" value="Unassembled WGS sequence"/>
</dbReference>
<keyword evidence="4 6" id="KW-1133">Transmembrane helix</keyword>